<dbReference type="AlphaFoldDB" id="A0AAW2FKA0"/>
<dbReference type="EMBL" id="JADYXP020000011">
    <property type="protein sequence ID" value="KAL0114372.1"/>
    <property type="molecule type" value="Genomic_DNA"/>
</dbReference>
<proteinExistence type="predicted"/>
<dbReference type="Proteomes" id="UP001430953">
    <property type="component" value="Unassembled WGS sequence"/>
</dbReference>
<evidence type="ECO:0000256" key="1">
    <source>
        <dbReference type="SAM" id="MobiDB-lite"/>
    </source>
</evidence>
<gene>
    <name evidence="2" type="ORF">PUN28_011558</name>
</gene>
<comment type="caution">
    <text evidence="2">The sequence shown here is derived from an EMBL/GenBank/DDBJ whole genome shotgun (WGS) entry which is preliminary data.</text>
</comment>
<evidence type="ECO:0000313" key="2">
    <source>
        <dbReference type="EMBL" id="KAL0114372.1"/>
    </source>
</evidence>
<accession>A0AAW2FKA0</accession>
<keyword evidence="3" id="KW-1185">Reference proteome</keyword>
<feature type="region of interest" description="Disordered" evidence="1">
    <location>
        <begin position="29"/>
        <end position="60"/>
    </location>
</feature>
<organism evidence="2 3">
    <name type="scientific">Cardiocondyla obscurior</name>
    <dbReference type="NCBI Taxonomy" id="286306"/>
    <lineage>
        <taxon>Eukaryota</taxon>
        <taxon>Metazoa</taxon>
        <taxon>Ecdysozoa</taxon>
        <taxon>Arthropoda</taxon>
        <taxon>Hexapoda</taxon>
        <taxon>Insecta</taxon>
        <taxon>Pterygota</taxon>
        <taxon>Neoptera</taxon>
        <taxon>Endopterygota</taxon>
        <taxon>Hymenoptera</taxon>
        <taxon>Apocrita</taxon>
        <taxon>Aculeata</taxon>
        <taxon>Formicoidea</taxon>
        <taxon>Formicidae</taxon>
        <taxon>Myrmicinae</taxon>
        <taxon>Cardiocondyla</taxon>
    </lineage>
</organism>
<evidence type="ECO:0000313" key="3">
    <source>
        <dbReference type="Proteomes" id="UP001430953"/>
    </source>
</evidence>
<name>A0AAW2FKA0_9HYME</name>
<reference evidence="2 3" key="1">
    <citation type="submission" date="2023-03" db="EMBL/GenBank/DDBJ databases">
        <title>High recombination rates correlate with genetic variation in Cardiocondyla obscurior ants.</title>
        <authorList>
            <person name="Errbii M."/>
        </authorList>
    </citation>
    <scope>NUCLEOTIDE SEQUENCE [LARGE SCALE GENOMIC DNA]</scope>
    <source>
        <strain evidence="2">Alpha-2009</strain>
        <tissue evidence="2">Whole body</tissue>
    </source>
</reference>
<sequence length="105" mass="11704">MYPSVTSKAVEKPKGAFYSFLRRRFSPAAVTESEPYPAPKSPVRNRENRAQRDCAQPAPNEKKIVSSRFCHVAGRNAEERTVRRTFSRDVMCAVSASRIAGVLAC</sequence>
<protein>
    <submittedName>
        <fullName evidence="2">Uncharacterized protein</fullName>
    </submittedName>
</protein>